<organism evidence="5 6">
    <name type="scientific">Kribbella deserti</name>
    <dbReference type="NCBI Taxonomy" id="1926257"/>
    <lineage>
        <taxon>Bacteria</taxon>
        <taxon>Bacillati</taxon>
        <taxon>Actinomycetota</taxon>
        <taxon>Actinomycetes</taxon>
        <taxon>Propionibacteriales</taxon>
        <taxon>Kribbellaceae</taxon>
        <taxon>Kribbella</taxon>
    </lineage>
</organism>
<feature type="domain" description="HTH gntR-type" evidence="4">
    <location>
        <begin position="11"/>
        <end position="79"/>
    </location>
</feature>
<dbReference type="PROSITE" id="PS50949">
    <property type="entry name" value="HTH_GNTR"/>
    <property type="match status" value="1"/>
</dbReference>
<dbReference type="CDD" id="cd07377">
    <property type="entry name" value="WHTH_GntR"/>
    <property type="match status" value="1"/>
</dbReference>
<keyword evidence="3" id="KW-0804">Transcription</keyword>
<keyword evidence="2" id="KW-0238">DNA-binding</keyword>
<dbReference type="PANTHER" id="PTHR38445:SF7">
    <property type="entry name" value="GNTR-FAMILY TRANSCRIPTIONAL REGULATOR"/>
    <property type="match status" value="1"/>
</dbReference>
<dbReference type="EMBL" id="JBHLTC010000006">
    <property type="protein sequence ID" value="MFC0623750.1"/>
    <property type="molecule type" value="Genomic_DNA"/>
</dbReference>
<keyword evidence="1" id="KW-0805">Transcription regulation</keyword>
<dbReference type="InterPro" id="IPR036388">
    <property type="entry name" value="WH-like_DNA-bd_sf"/>
</dbReference>
<dbReference type="RefSeq" id="WP_380044451.1">
    <property type="nucleotide sequence ID" value="NZ_JBHLTC010000006.1"/>
</dbReference>
<dbReference type="Proteomes" id="UP001589890">
    <property type="component" value="Unassembled WGS sequence"/>
</dbReference>
<dbReference type="Pfam" id="PF00392">
    <property type="entry name" value="GntR"/>
    <property type="match status" value="1"/>
</dbReference>
<evidence type="ECO:0000313" key="5">
    <source>
        <dbReference type="EMBL" id="MFC0623750.1"/>
    </source>
</evidence>
<dbReference type="InterPro" id="IPR000524">
    <property type="entry name" value="Tscrpt_reg_HTH_GntR"/>
</dbReference>
<reference evidence="5 6" key="1">
    <citation type="submission" date="2024-09" db="EMBL/GenBank/DDBJ databases">
        <authorList>
            <person name="Sun Q."/>
            <person name="Mori K."/>
        </authorList>
    </citation>
    <scope>NUCLEOTIDE SEQUENCE [LARGE SCALE GENOMIC DNA]</scope>
    <source>
        <strain evidence="5 6">CGMCC 1.15906</strain>
    </source>
</reference>
<comment type="caution">
    <text evidence="5">The sequence shown here is derived from an EMBL/GenBank/DDBJ whole genome shotgun (WGS) entry which is preliminary data.</text>
</comment>
<accession>A0ABV6QGI6</accession>
<sequence>MLLKVDLTAKEPLADQIAGQVRAAVASGAVKSGDRLPPARELASGLGVNMHTVLRAYAALRDEGLIELRRGRGATVSHNASPASGRMAELVRELLAEGRRLGMSAEEVADLLRRTS</sequence>
<protein>
    <submittedName>
        <fullName evidence="5">GntR family transcriptional regulator</fullName>
    </submittedName>
</protein>
<evidence type="ECO:0000313" key="6">
    <source>
        <dbReference type="Proteomes" id="UP001589890"/>
    </source>
</evidence>
<proteinExistence type="predicted"/>
<evidence type="ECO:0000256" key="3">
    <source>
        <dbReference type="ARBA" id="ARBA00023163"/>
    </source>
</evidence>
<dbReference type="PANTHER" id="PTHR38445">
    <property type="entry name" value="HTH-TYPE TRANSCRIPTIONAL REPRESSOR YTRA"/>
    <property type="match status" value="1"/>
</dbReference>
<keyword evidence="6" id="KW-1185">Reference proteome</keyword>
<gene>
    <name evidence="5" type="ORF">ACFFGN_06735</name>
</gene>
<name>A0ABV6QGI6_9ACTN</name>
<dbReference type="SMART" id="SM00345">
    <property type="entry name" value="HTH_GNTR"/>
    <property type="match status" value="1"/>
</dbReference>
<dbReference type="Gene3D" id="1.10.10.10">
    <property type="entry name" value="Winged helix-like DNA-binding domain superfamily/Winged helix DNA-binding domain"/>
    <property type="match status" value="1"/>
</dbReference>
<dbReference type="SUPFAM" id="SSF46785">
    <property type="entry name" value="Winged helix' DNA-binding domain"/>
    <property type="match status" value="1"/>
</dbReference>
<dbReference type="InterPro" id="IPR036390">
    <property type="entry name" value="WH_DNA-bd_sf"/>
</dbReference>
<evidence type="ECO:0000259" key="4">
    <source>
        <dbReference type="PROSITE" id="PS50949"/>
    </source>
</evidence>
<evidence type="ECO:0000256" key="2">
    <source>
        <dbReference type="ARBA" id="ARBA00023125"/>
    </source>
</evidence>
<evidence type="ECO:0000256" key="1">
    <source>
        <dbReference type="ARBA" id="ARBA00023015"/>
    </source>
</evidence>